<dbReference type="PATRIC" id="fig|361041.3.peg.953"/>
<evidence type="ECO:0000256" key="1">
    <source>
        <dbReference type="ARBA" id="ARBA00005564"/>
    </source>
</evidence>
<comment type="caution">
    <text evidence="3">The sequence shown here is derived from an EMBL/GenBank/DDBJ whole genome shotgun (WGS) entry which is preliminary data.</text>
</comment>
<keyword evidence="4" id="KW-1185">Reference proteome</keyword>
<sequence>MPKALFYIGGVNRGIGYVAKAAGKGIAAFELDLDTGRVEPLGITEGIDNPTFIAVAPQGQALAAVSEVDGWHEGLVTSYEIKDLAGSLRYLNKQPTRGDYTCHAAFDRTGRYVGIANYGGLPITEEPNKSFAIYPADEIGRLGPLMAEVAHQGRGPNASRQDRPHAHCIQWTPDNRFVIVADLGLDRLKIYRFDAGAGTIEEHGEATLPPGSGPRHFCFHPSLPIVYCVTELDCALVTMAFDAEAGTLRAVATTSTLPSGGHEGASASAIAISRDGRHVYVGNRGHDSLARFSTDPQTGIATFLGTTPSGGRIPRDFAFDPTGTILVVANQEGDCLTLFRYRPDTGDLDPIQPAIGVGSPTVVAFHPHLR</sequence>
<protein>
    <recommendedName>
        <fullName evidence="5">6-phosphogluconolactonase</fullName>
    </recommendedName>
</protein>
<gene>
    <name evidence="3" type="ORF">VW35_08060</name>
</gene>
<dbReference type="GO" id="GO:0005829">
    <property type="term" value="C:cytosol"/>
    <property type="evidence" value="ECO:0007669"/>
    <property type="project" value="TreeGrafter"/>
</dbReference>
<keyword evidence="2" id="KW-0313">Glucose metabolism</keyword>
<dbReference type="Pfam" id="PF10282">
    <property type="entry name" value="Lactonase"/>
    <property type="match status" value="1"/>
</dbReference>
<dbReference type="OrthoDB" id="9790815at2"/>
<keyword evidence="2" id="KW-0119">Carbohydrate metabolism</keyword>
<dbReference type="AlphaFoldDB" id="A0A0F5LDJ0"/>
<dbReference type="STRING" id="361041.VW35_08060"/>
<dbReference type="InterPro" id="IPR050282">
    <property type="entry name" value="Cycloisomerase_2"/>
</dbReference>
<dbReference type="PANTHER" id="PTHR30344">
    <property type="entry name" value="6-PHOSPHOGLUCONOLACTONASE-RELATED"/>
    <property type="match status" value="1"/>
</dbReference>
<dbReference type="Gene3D" id="2.130.10.10">
    <property type="entry name" value="YVTN repeat-like/Quinoprotein amine dehydrogenase"/>
    <property type="match status" value="1"/>
</dbReference>
<proteinExistence type="inferred from homology"/>
<name>A0A0F5LDJ0_9HYPH</name>
<dbReference type="RefSeq" id="WP_046142402.1">
    <property type="nucleotide sequence ID" value="NZ_LAJG01000014.1"/>
</dbReference>
<evidence type="ECO:0000256" key="2">
    <source>
        <dbReference type="ARBA" id="ARBA00022526"/>
    </source>
</evidence>
<reference evidence="3 4" key="1">
    <citation type="submission" date="2015-03" db="EMBL/GenBank/DDBJ databases">
        <authorList>
            <person name="Hassan Y.I."/>
            <person name="Lepp D."/>
            <person name="Zhou T."/>
        </authorList>
    </citation>
    <scope>NUCLEOTIDE SEQUENCE [LARGE SCALE GENOMIC DNA]</scope>
    <source>
        <strain evidence="3 4">GH2-10</strain>
    </source>
</reference>
<dbReference type="SUPFAM" id="SSF75011">
    <property type="entry name" value="3-carboxy-cis,cis-mucoante lactonizing enzyme"/>
    <property type="match status" value="1"/>
</dbReference>
<dbReference type="EMBL" id="LAJG01000014">
    <property type="protein sequence ID" value="KKB80340.1"/>
    <property type="molecule type" value="Genomic_DNA"/>
</dbReference>
<dbReference type="InterPro" id="IPR015943">
    <property type="entry name" value="WD40/YVTN_repeat-like_dom_sf"/>
</dbReference>
<organism evidence="3 4">
    <name type="scientific">Devosia soli</name>
    <dbReference type="NCBI Taxonomy" id="361041"/>
    <lineage>
        <taxon>Bacteria</taxon>
        <taxon>Pseudomonadati</taxon>
        <taxon>Pseudomonadota</taxon>
        <taxon>Alphaproteobacteria</taxon>
        <taxon>Hyphomicrobiales</taxon>
        <taxon>Devosiaceae</taxon>
        <taxon>Devosia</taxon>
    </lineage>
</organism>
<evidence type="ECO:0008006" key="5">
    <source>
        <dbReference type="Google" id="ProtNLM"/>
    </source>
</evidence>
<evidence type="ECO:0000313" key="3">
    <source>
        <dbReference type="EMBL" id="KKB80340.1"/>
    </source>
</evidence>
<accession>A0A0F5LDJ0</accession>
<comment type="similarity">
    <text evidence="1">Belongs to the cycloisomerase 2 family.</text>
</comment>
<dbReference type="PANTHER" id="PTHR30344:SF1">
    <property type="entry name" value="6-PHOSPHOGLUCONOLACTONASE"/>
    <property type="match status" value="1"/>
</dbReference>
<evidence type="ECO:0000313" key="4">
    <source>
        <dbReference type="Proteomes" id="UP000033514"/>
    </source>
</evidence>
<dbReference type="Proteomes" id="UP000033514">
    <property type="component" value="Unassembled WGS sequence"/>
</dbReference>
<dbReference type="GO" id="GO:0017057">
    <property type="term" value="F:6-phosphogluconolactonase activity"/>
    <property type="evidence" value="ECO:0007669"/>
    <property type="project" value="TreeGrafter"/>
</dbReference>
<dbReference type="InterPro" id="IPR019405">
    <property type="entry name" value="Lactonase_7-beta_prop"/>
</dbReference>
<dbReference type="GO" id="GO:0006006">
    <property type="term" value="P:glucose metabolic process"/>
    <property type="evidence" value="ECO:0007669"/>
    <property type="project" value="UniProtKB-KW"/>
</dbReference>